<keyword evidence="1" id="KW-0732">Signal</keyword>
<evidence type="ECO:0000256" key="1">
    <source>
        <dbReference type="SAM" id="SignalP"/>
    </source>
</evidence>
<sequence>MKKSFLSILVVAAIIALGATSCKKDDDVKPNPDVHVIGMQSRKNNGAFTVKYWKNGVVENWTSADEHNSDDASANALLVSGNDVYAAGYYWPLNSTSGNKRATYWKNGTPVFVSTEAQEAVLTGIAVVGSDVYVGGREEIGLGARARLWKNGTPITLVDDAYNSEVWCLTSSGTDVYACGRYGKFATYWKNGVATRLNDGTNYAVLMGMAISGTNVYAIGYERDNTTQRDIAKYWKNGVGIALLKSSDIQYDSYATRIVLSGNDVHILGTKDGAATYWKNGVETDISFTKSASTSLSGLAVVGSDVYFSGCQRFAPNKYMAKYWKNGVAVNLTDTAMAAYASDIIVK</sequence>
<feature type="chain" id="PRO_5011732900" description="Regulator of chromosome condensation (RCC1) repeat-containing protein" evidence="1">
    <location>
        <begin position="19"/>
        <end position="347"/>
    </location>
</feature>
<reference evidence="2 3" key="1">
    <citation type="submission" date="2016-10" db="EMBL/GenBank/DDBJ databases">
        <authorList>
            <person name="de Groot N.N."/>
        </authorList>
    </citation>
    <scope>NUCLEOTIDE SEQUENCE [LARGE SCALE GENOMIC DNA]</scope>
    <source>
        <strain evidence="2 3">DSM 6793</strain>
    </source>
</reference>
<protein>
    <recommendedName>
        <fullName evidence="4">Regulator of chromosome condensation (RCC1) repeat-containing protein</fullName>
    </recommendedName>
</protein>
<dbReference type="RefSeq" id="WP_143083987.1">
    <property type="nucleotide sequence ID" value="NZ_FOLE01000009.1"/>
</dbReference>
<evidence type="ECO:0008006" key="4">
    <source>
        <dbReference type="Google" id="ProtNLM"/>
    </source>
</evidence>
<evidence type="ECO:0000313" key="3">
    <source>
        <dbReference type="Proteomes" id="UP000199514"/>
    </source>
</evidence>
<keyword evidence="3" id="KW-1185">Reference proteome</keyword>
<dbReference type="EMBL" id="FOLE01000009">
    <property type="protein sequence ID" value="SFC75933.1"/>
    <property type="molecule type" value="Genomic_DNA"/>
</dbReference>
<evidence type="ECO:0000313" key="2">
    <source>
        <dbReference type="EMBL" id="SFC75933.1"/>
    </source>
</evidence>
<dbReference type="AlphaFoldDB" id="A0A1I1M032"/>
<dbReference type="Proteomes" id="UP000199514">
    <property type="component" value="Unassembled WGS sequence"/>
</dbReference>
<dbReference type="OrthoDB" id="708305at2"/>
<gene>
    <name evidence="2" type="ORF">SAMN05421780_109110</name>
</gene>
<dbReference type="STRING" id="927664.SAMN05421780_109110"/>
<dbReference type="PROSITE" id="PS51257">
    <property type="entry name" value="PROKAR_LIPOPROTEIN"/>
    <property type="match status" value="1"/>
</dbReference>
<accession>A0A1I1M032</accession>
<feature type="signal peptide" evidence="1">
    <location>
        <begin position="1"/>
        <end position="18"/>
    </location>
</feature>
<organism evidence="2 3">
    <name type="scientific">Flexibacter flexilis DSM 6793</name>
    <dbReference type="NCBI Taxonomy" id="927664"/>
    <lineage>
        <taxon>Bacteria</taxon>
        <taxon>Pseudomonadati</taxon>
        <taxon>Bacteroidota</taxon>
        <taxon>Cytophagia</taxon>
        <taxon>Cytophagales</taxon>
        <taxon>Flexibacteraceae</taxon>
        <taxon>Flexibacter</taxon>
    </lineage>
</organism>
<proteinExistence type="predicted"/>
<name>A0A1I1M032_9BACT</name>